<dbReference type="PANTHER" id="PTHR33593:SF22">
    <property type="entry name" value="(RAPE) HYPOTHETICAL PROTEIN"/>
    <property type="match status" value="1"/>
</dbReference>
<reference evidence="1 2" key="1">
    <citation type="submission" date="2022-03" db="EMBL/GenBank/DDBJ databases">
        <authorList>
            <person name="Macdonald S."/>
            <person name="Ahmed S."/>
            <person name="Newling K."/>
        </authorList>
    </citation>
    <scope>NUCLEOTIDE SEQUENCE [LARGE SCALE GENOMIC DNA]</scope>
</reference>
<keyword evidence="2" id="KW-1185">Reference proteome</keyword>
<sequence>MKLIWSPETASKAYVDTVKTCEKLETPGAAEVGAAELVAAMAAGWNATLIVETWSEGENIAISGGLNVASQHTNARHICIVPNARSEAAYLQAMTKQSCSTLPETVIMNEEEETSEKTMQKLQGIDFLVIDWDQKDFAANVLRNAAFGSRGAVVVCRSGYRRSTSCFSWTKTFSDREVVRTVTLPVSGGLEIAHVAAARSSGKSDNNNNKRKWIKHIDQRSGEEHVIRK</sequence>
<accession>A0ABC8J5I9</accession>
<dbReference type="Pfam" id="PF07279">
    <property type="entry name" value="DUF1442"/>
    <property type="match status" value="1"/>
</dbReference>
<evidence type="ECO:0000313" key="2">
    <source>
        <dbReference type="Proteomes" id="UP001642260"/>
    </source>
</evidence>
<name>A0ABC8J5I9_ERUVS</name>
<dbReference type="InterPro" id="IPR009902">
    <property type="entry name" value="DUF1442"/>
</dbReference>
<organism evidence="1 2">
    <name type="scientific">Eruca vesicaria subsp. sativa</name>
    <name type="common">Garden rocket</name>
    <name type="synonym">Eruca sativa</name>
    <dbReference type="NCBI Taxonomy" id="29727"/>
    <lineage>
        <taxon>Eukaryota</taxon>
        <taxon>Viridiplantae</taxon>
        <taxon>Streptophyta</taxon>
        <taxon>Embryophyta</taxon>
        <taxon>Tracheophyta</taxon>
        <taxon>Spermatophyta</taxon>
        <taxon>Magnoliopsida</taxon>
        <taxon>eudicotyledons</taxon>
        <taxon>Gunneridae</taxon>
        <taxon>Pentapetalae</taxon>
        <taxon>rosids</taxon>
        <taxon>malvids</taxon>
        <taxon>Brassicales</taxon>
        <taxon>Brassicaceae</taxon>
        <taxon>Brassiceae</taxon>
        <taxon>Eruca</taxon>
    </lineage>
</organism>
<dbReference type="PANTHER" id="PTHR33593">
    <property type="entry name" value="DUF1442 FAMILY PROTEIN"/>
    <property type="match status" value="1"/>
</dbReference>
<dbReference type="EMBL" id="CAKOAT010076266">
    <property type="protein sequence ID" value="CAH8313066.1"/>
    <property type="molecule type" value="Genomic_DNA"/>
</dbReference>
<dbReference type="Proteomes" id="UP001642260">
    <property type="component" value="Unassembled WGS sequence"/>
</dbReference>
<evidence type="ECO:0000313" key="1">
    <source>
        <dbReference type="EMBL" id="CAH8313066.1"/>
    </source>
</evidence>
<dbReference type="AlphaFoldDB" id="A0ABC8J5I9"/>
<comment type="caution">
    <text evidence="1">The sequence shown here is derived from an EMBL/GenBank/DDBJ whole genome shotgun (WGS) entry which is preliminary data.</text>
</comment>
<protein>
    <submittedName>
        <fullName evidence="1">Uncharacterized protein</fullName>
    </submittedName>
</protein>
<proteinExistence type="predicted"/>
<gene>
    <name evidence="1" type="ORF">ERUC_LOCUS6490</name>
</gene>